<keyword evidence="7" id="KW-1185">Reference proteome</keyword>
<keyword evidence="4" id="KW-0560">Oxidoreductase</keyword>
<dbReference type="Proteomes" id="UP000824998">
    <property type="component" value="Unassembled WGS sequence"/>
</dbReference>
<dbReference type="EMBL" id="MU251364">
    <property type="protein sequence ID" value="KAG9238895.1"/>
    <property type="molecule type" value="Genomic_DNA"/>
</dbReference>
<dbReference type="PANTHER" id="PTHR47356">
    <property type="entry name" value="FAD-DEPENDENT MONOOXYGENASE ASQG-RELATED"/>
    <property type="match status" value="1"/>
</dbReference>
<reference evidence="6" key="1">
    <citation type="journal article" date="2021" name="IMA Fungus">
        <title>Genomic characterization of three marine fungi, including Emericellopsis atlantica sp. nov. with signatures of a generalist lifestyle and marine biomass degradation.</title>
        <authorList>
            <person name="Hagestad O.C."/>
            <person name="Hou L."/>
            <person name="Andersen J.H."/>
            <person name="Hansen E.H."/>
            <person name="Altermark B."/>
            <person name="Li C."/>
            <person name="Kuhnert E."/>
            <person name="Cox R.J."/>
            <person name="Crous P.W."/>
            <person name="Spatafora J.W."/>
            <person name="Lail K."/>
            <person name="Amirebrahimi M."/>
            <person name="Lipzen A."/>
            <person name="Pangilinan J."/>
            <person name="Andreopoulos W."/>
            <person name="Hayes R.D."/>
            <person name="Ng V."/>
            <person name="Grigoriev I.V."/>
            <person name="Jackson S.A."/>
            <person name="Sutton T.D.S."/>
            <person name="Dobson A.D.W."/>
            <person name="Rama T."/>
        </authorList>
    </citation>
    <scope>NUCLEOTIDE SEQUENCE</scope>
    <source>
        <strain evidence="6">TRa018bII</strain>
    </source>
</reference>
<dbReference type="GO" id="GO:0071949">
    <property type="term" value="F:FAD binding"/>
    <property type="evidence" value="ECO:0007669"/>
    <property type="project" value="InterPro"/>
</dbReference>
<evidence type="ECO:0000259" key="5">
    <source>
        <dbReference type="Pfam" id="PF01494"/>
    </source>
</evidence>
<dbReference type="InterPro" id="IPR050562">
    <property type="entry name" value="FAD_mOase_fung"/>
</dbReference>
<proteinExistence type="inferred from homology"/>
<keyword evidence="3" id="KW-0274">FAD</keyword>
<dbReference type="Pfam" id="PF01494">
    <property type="entry name" value="FAD_binding_3"/>
    <property type="match status" value="1"/>
</dbReference>
<dbReference type="AlphaFoldDB" id="A0A9P7YTE9"/>
<evidence type="ECO:0000256" key="2">
    <source>
        <dbReference type="ARBA" id="ARBA00022630"/>
    </source>
</evidence>
<organism evidence="6 7">
    <name type="scientific">Amylocarpus encephaloides</name>
    <dbReference type="NCBI Taxonomy" id="45428"/>
    <lineage>
        <taxon>Eukaryota</taxon>
        <taxon>Fungi</taxon>
        <taxon>Dikarya</taxon>
        <taxon>Ascomycota</taxon>
        <taxon>Pezizomycotina</taxon>
        <taxon>Leotiomycetes</taxon>
        <taxon>Helotiales</taxon>
        <taxon>Helotiales incertae sedis</taxon>
        <taxon>Amylocarpus</taxon>
    </lineage>
</organism>
<keyword evidence="2" id="KW-0285">Flavoprotein</keyword>
<evidence type="ECO:0000313" key="6">
    <source>
        <dbReference type="EMBL" id="KAG9238895.1"/>
    </source>
</evidence>
<comment type="caution">
    <text evidence="6">The sequence shown here is derived from an EMBL/GenBank/DDBJ whole genome shotgun (WGS) entry which is preliminary data.</text>
</comment>
<accession>A0A9P7YTE9</accession>
<dbReference type="InterPro" id="IPR036188">
    <property type="entry name" value="FAD/NAD-bd_sf"/>
</dbReference>
<dbReference type="SUPFAM" id="SSF51905">
    <property type="entry name" value="FAD/NAD(P)-binding domain"/>
    <property type="match status" value="1"/>
</dbReference>
<feature type="domain" description="FAD-binding" evidence="5">
    <location>
        <begin position="10"/>
        <end position="344"/>
    </location>
</feature>
<name>A0A9P7YTE9_9HELO</name>
<dbReference type="InterPro" id="IPR002938">
    <property type="entry name" value="FAD-bd"/>
</dbReference>
<sequence>METTRPQEFTAIIVGGSVAGLTLAHCFARANINYVLLEARESLAPQLGAGIVIMPNGCRILDQIGILDPMRKFMTRMAMQYRRRSSGEVVGAADWPKLVEDRLGYPCGIAQRQLLLRSLHDQLEDKSKIVLQKKVVRIQHEPGSVTVKCQDGSEVVGHIVVGADGIHSKIRNEMQRIADEEGPSGMMDKDKTRVTAEYNAIFGISAPIDTLSPGDGHVASDIDHSGLVFVSNQALPQWFFFSKLDKRYQEKDIPRFTKEELEKQVEEFSDFHFTENVTLGDLMKTTTALSYVPLEEASHEFWTYKRVVCVGDSIHKMTPNMGQGGNQAIESAATLTNCLLELLSTSTTSHPSEADLATTLTKYQDLRKGRAEMFVKLSNLVTRDESLATLRHVLRFLYYPPLNSKQYAGKRTSVCLKEGIC</sequence>
<dbReference type="Gene3D" id="3.50.50.60">
    <property type="entry name" value="FAD/NAD(P)-binding domain"/>
    <property type="match status" value="1"/>
</dbReference>
<dbReference type="PANTHER" id="PTHR47356:SF2">
    <property type="entry name" value="FAD-BINDING DOMAIN-CONTAINING PROTEIN-RELATED"/>
    <property type="match status" value="1"/>
</dbReference>
<evidence type="ECO:0000256" key="3">
    <source>
        <dbReference type="ARBA" id="ARBA00022827"/>
    </source>
</evidence>
<comment type="similarity">
    <text evidence="1">Belongs to the paxM FAD-dependent monooxygenase family.</text>
</comment>
<dbReference type="GO" id="GO:0004497">
    <property type="term" value="F:monooxygenase activity"/>
    <property type="evidence" value="ECO:0007669"/>
    <property type="project" value="InterPro"/>
</dbReference>
<evidence type="ECO:0000313" key="7">
    <source>
        <dbReference type="Proteomes" id="UP000824998"/>
    </source>
</evidence>
<evidence type="ECO:0000256" key="4">
    <source>
        <dbReference type="ARBA" id="ARBA00023002"/>
    </source>
</evidence>
<dbReference type="PRINTS" id="PR00420">
    <property type="entry name" value="RNGMNOXGNASE"/>
</dbReference>
<protein>
    <recommendedName>
        <fullName evidence="5">FAD-binding domain-containing protein</fullName>
    </recommendedName>
</protein>
<evidence type="ECO:0000256" key="1">
    <source>
        <dbReference type="ARBA" id="ARBA00007992"/>
    </source>
</evidence>
<gene>
    <name evidence="6" type="ORF">BJ875DRAFT_286232</name>
</gene>
<dbReference type="OrthoDB" id="10029326at2759"/>